<evidence type="ECO:0000256" key="1">
    <source>
        <dbReference type="ARBA" id="ARBA00022581"/>
    </source>
</evidence>
<feature type="region of interest" description="Disordered" evidence="2">
    <location>
        <begin position="1121"/>
        <end position="1194"/>
    </location>
</feature>
<organism evidence="4 5">
    <name type="scientific">Tetrabaena socialis</name>
    <dbReference type="NCBI Taxonomy" id="47790"/>
    <lineage>
        <taxon>Eukaryota</taxon>
        <taxon>Viridiplantae</taxon>
        <taxon>Chlorophyta</taxon>
        <taxon>core chlorophytes</taxon>
        <taxon>Chlorophyceae</taxon>
        <taxon>CS clade</taxon>
        <taxon>Chlamydomonadales</taxon>
        <taxon>Tetrabaenaceae</taxon>
        <taxon>Tetrabaena</taxon>
    </lineage>
</organism>
<feature type="chain" id="PRO_5014446130" evidence="3">
    <location>
        <begin position="21"/>
        <end position="1741"/>
    </location>
</feature>
<feature type="compositionally biased region" description="Polar residues" evidence="2">
    <location>
        <begin position="1664"/>
        <end position="1676"/>
    </location>
</feature>
<feature type="compositionally biased region" description="Pro residues" evidence="2">
    <location>
        <begin position="663"/>
        <end position="683"/>
    </location>
</feature>
<dbReference type="PANTHER" id="PTHR13037:SF24">
    <property type="entry name" value="POLYCOMB PROTEIN PCL-RELATED"/>
    <property type="match status" value="1"/>
</dbReference>
<keyword evidence="1" id="KW-0945">Host-virus interaction</keyword>
<accession>A0A2J8AA77</accession>
<dbReference type="PANTHER" id="PTHR13037">
    <property type="entry name" value="FORMIN"/>
    <property type="match status" value="1"/>
</dbReference>
<sequence length="1741" mass="175911">MLVFFLAMLAARRGIQLSGASPSLSTPSPDGRWSNLSQAFFGLVAVDTGGVVGELLPGAYSFQSTSPLVVASGGPPLVAMGVGAYRGLHWPAGPSDAPTYTALLLSDFIDGPAFVVPAGASLELRNLTLLLPPAPVNGSAAASGWSLLTRVFQLGEGARLTLRDVTVYTSSCSDLYDFTRALCNPATWSFSTGLQILDAVLMYGNAQMPVGSYVAPGAAAPSNDTAASIPSAQLLNSTFSCSGGAPVTCSATSVGDVFSLRGVAALLMRGSKDTVLLSVAANISLDPADWRQLQVRPGVLLALYGNPAVKTTLDFGGIEGAVAVQATDRFLLYDMDLLGLPYPTRITQLFHFAAAFVHGVRVNGSRATGSLPALSVERCTLLLPDREILPPAPPVCVQWWRNAVTNTTDGYPETWFVRLEPNGTVGSASLRMQRLANVAAGPTVAILNSVLVPYSSYGTAVSPLAAAVAASWPLAAELEPEAAAQLRLGRMALLSDVRPSQVLQSCMLPGSGFAGTDTFIVPSEGLDPALAGLPAEALTAAAPGSPRGALAAEEAGLGDRFYALPEGANCVLEGLPYAQARRRTFYDLQGVSASMVVPPGSSVSLRDLVLINLAPAGPGYDAAPTPAANGRRSHRRLQDAAGGNNSNTVIPPPGPSSGAAPSAPSPPQLPMPALRPAPAPLLPSPGTGDGTEASLFLHNVTLVVQADEVALLLRMLDRAGALPPPGAQTGPARRLLMDQAGVQAQRRRGLLQGAENRSSLPANVLQSCPFAQLISFAYESEVLSYTTDTIVYASTRHLGWYGTNVTVTSIMPPDAPSRVMASAVRISASLEAACPPPAPPPRRNRPPPPGLQADGGGGTGSSGKKSQLAWIVPVAVFVPLVLLLACGALFVVRARRLREAEELQHKQREAGQPGLVGLGYRNYEKPAALHHSAARSQSTAAAAHAPLAPHSAQAAYAARRASAAPYYSHTPRARGGGRASSDASPDYASAVTSPNHALPPSGMASGASLLLQAHVVPTTRTEFKRNGSWTAALMSITSRNNRRGSQLDFGSVKGSFFGGGGRDRQGVGRKAPYRFASTLDNQLGEAGELDRTSPPRQIRPSPGKRLSMLFTHAFSNTLDHHADHQQQHQQHHHNELHQHHHPQPPPSDTGPMADGRGSGGTTAAAAAAAPAGPGPGDSRRTPRSRSGGDAMHSAAASAALAGAVRQSRSGGRNAYTATAASVMAGAFASTARSQVSDMASQTPNRSEGGTSMAPPSPSVAGSQPGQWPGQGGVASSPFDALAAAAVGAAAARSPARPEIGQEEEAAATAAAAAAAAAVAAARRGSYKVEGRLLGLAARESTVIDSAEVEQLGARQGPPTTPRGGFVGTAFAADGAREAAEAVEAAAGDAAEAIEVAAAAEAADAAAEAAEAVQAEERVEEAEARAPQGQLGAPQEAIVGLVASAAGTAVSAVAAASLAEPTTASASLTEAAGAAAAVITMGAAGAEDAEPPGPAPPGSLPDPASPVTTASACLAEAAEAAAAVSTLGAAGAEDAELPDTVHPGSLPHPASPGRYCRDSATGYSEVESVVLGSGPHMPPAAAHAGPEAAAAPAAAAGVHAPLRQHRLEMAQDEPPPAVPAGHAAPAVAAPAVAAPVVAAPAVASPTADLATGGSRRSFRSGIPTLASSQATPPTNALSGRAAAPTACPAPAKRAAPAGATGNRPNAAGPRGDPAGAQQRSSDGGSPIGGLSRHAGSPAVPPR</sequence>
<feature type="region of interest" description="Disordered" evidence="2">
    <location>
        <begin position="620"/>
        <end position="687"/>
    </location>
</feature>
<feature type="region of interest" description="Disordered" evidence="2">
    <location>
        <begin position="831"/>
        <end position="862"/>
    </location>
</feature>
<feature type="compositionally biased region" description="Polar residues" evidence="2">
    <location>
        <begin position="1234"/>
        <end position="1249"/>
    </location>
</feature>
<gene>
    <name evidence="4" type="ORF">TSOC_003949</name>
</gene>
<dbReference type="Proteomes" id="UP000236333">
    <property type="component" value="Unassembled WGS sequence"/>
</dbReference>
<feature type="compositionally biased region" description="Basic and acidic residues" evidence="2">
    <location>
        <begin position="1414"/>
        <end position="1423"/>
    </location>
</feature>
<feature type="region of interest" description="Disordered" evidence="2">
    <location>
        <begin position="1535"/>
        <end position="1558"/>
    </location>
</feature>
<feature type="compositionally biased region" description="Basic and acidic residues" evidence="2">
    <location>
        <begin position="1121"/>
        <end position="1137"/>
    </location>
</feature>
<dbReference type="OrthoDB" id="552376at2759"/>
<feature type="region of interest" description="Disordered" evidence="2">
    <location>
        <begin position="1084"/>
        <end position="1103"/>
    </location>
</feature>
<evidence type="ECO:0000313" key="4">
    <source>
        <dbReference type="EMBL" id="PNH09420.1"/>
    </source>
</evidence>
<keyword evidence="3" id="KW-0732">Signal</keyword>
<feature type="region of interest" description="Disordered" evidence="2">
    <location>
        <begin position="1408"/>
        <end position="1430"/>
    </location>
</feature>
<feature type="region of interest" description="Disordered" evidence="2">
    <location>
        <begin position="1644"/>
        <end position="1741"/>
    </location>
</feature>
<evidence type="ECO:0000313" key="5">
    <source>
        <dbReference type="Proteomes" id="UP000236333"/>
    </source>
</evidence>
<keyword evidence="5" id="KW-1185">Reference proteome</keyword>
<name>A0A2J8AA77_9CHLO</name>
<feature type="compositionally biased region" description="Pro residues" evidence="2">
    <location>
        <begin position="1490"/>
        <end position="1503"/>
    </location>
</feature>
<proteinExistence type="predicted"/>
<feature type="region of interest" description="Disordered" evidence="2">
    <location>
        <begin position="1484"/>
        <end position="1506"/>
    </location>
</feature>
<feature type="compositionally biased region" description="Pro residues" evidence="2">
    <location>
        <begin position="834"/>
        <end position="850"/>
    </location>
</feature>
<dbReference type="EMBL" id="PGGS01000091">
    <property type="protein sequence ID" value="PNH09420.1"/>
    <property type="molecule type" value="Genomic_DNA"/>
</dbReference>
<feature type="compositionally biased region" description="Low complexity" evidence="2">
    <location>
        <begin position="1680"/>
        <end position="1698"/>
    </location>
</feature>
<feature type="region of interest" description="Disordered" evidence="2">
    <location>
        <begin position="1234"/>
        <end position="1274"/>
    </location>
</feature>
<evidence type="ECO:0000256" key="3">
    <source>
        <dbReference type="SAM" id="SignalP"/>
    </source>
</evidence>
<feature type="region of interest" description="Disordered" evidence="2">
    <location>
        <begin position="967"/>
        <end position="1000"/>
    </location>
</feature>
<feature type="compositionally biased region" description="Low complexity" evidence="2">
    <location>
        <begin position="1161"/>
        <end position="1171"/>
    </location>
</feature>
<feature type="signal peptide" evidence="3">
    <location>
        <begin position="1"/>
        <end position="20"/>
    </location>
</feature>
<evidence type="ECO:0000256" key="2">
    <source>
        <dbReference type="SAM" id="MobiDB-lite"/>
    </source>
</evidence>
<protein>
    <submittedName>
        <fullName evidence="4">Uncharacterized protein</fullName>
    </submittedName>
</protein>
<comment type="caution">
    <text evidence="4">The sequence shown here is derived from an EMBL/GenBank/DDBJ whole genome shotgun (WGS) entry which is preliminary data.</text>
</comment>
<reference evidence="4 5" key="1">
    <citation type="journal article" date="2017" name="Mol. Biol. Evol.">
        <title>The 4-celled Tetrabaena socialis nuclear genome reveals the essential components for genetic control of cell number at the origin of multicellularity in the volvocine lineage.</title>
        <authorList>
            <person name="Featherston J."/>
            <person name="Arakaki Y."/>
            <person name="Hanschen E.R."/>
            <person name="Ferris P.J."/>
            <person name="Michod R.E."/>
            <person name="Olson B.J.S.C."/>
            <person name="Nozaki H."/>
            <person name="Durand P.M."/>
        </authorList>
    </citation>
    <scope>NUCLEOTIDE SEQUENCE [LARGE SCALE GENOMIC DNA]</scope>
    <source>
        <strain evidence="4 5">NIES-571</strain>
    </source>
</reference>
<feature type="compositionally biased region" description="Low complexity" evidence="2">
    <location>
        <begin position="979"/>
        <end position="990"/>
    </location>
</feature>